<evidence type="ECO:0000313" key="2">
    <source>
        <dbReference type="Proteomes" id="UP000010412"/>
    </source>
</evidence>
<evidence type="ECO:0008006" key="3">
    <source>
        <dbReference type="Google" id="ProtNLM"/>
    </source>
</evidence>
<gene>
    <name evidence="1" type="ORF">HMPREF0870_01744</name>
</gene>
<protein>
    <recommendedName>
        <fullName evidence="3">Peptidase C39-like domain-containing protein</fullName>
    </recommendedName>
</protein>
<name>A0ABP2SQX1_9FIRM</name>
<sequence length="208" mass="23915">MNDVSVKHPEWLDIDVNGTISHGYDQEWFDDEWQRLSGCGPTSATQVLSYSEFRDGLLDVSTTANHTLALERMNVVWNYVKPRFGGGVYKTQWMERGLSRLFDDKNLPYEVHMLNVSPFSASRVEAEAAAQFIHDALSQDVPVAFLNRHKGKEPALYTWHWVPIYKMFMDGDDIRCGIFDEGEIRDFSLVHWLQDTILGGGFCYITKK</sequence>
<evidence type="ECO:0000313" key="1">
    <source>
        <dbReference type="EMBL" id="EKY17907.1"/>
    </source>
</evidence>
<dbReference type="RefSeq" id="WP_005382388.1">
    <property type="nucleotide sequence ID" value="NZ_KB291560.1"/>
</dbReference>
<proteinExistence type="predicted"/>
<accession>A0ABP2SQX1</accession>
<comment type="caution">
    <text evidence="1">The sequence shown here is derived from an EMBL/GenBank/DDBJ whole genome shotgun (WGS) entry which is preliminary data.</text>
</comment>
<reference evidence="1 2" key="1">
    <citation type="submission" date="2012-05" db="EMBL/GenBank/DDBJ databases">
        <authorList>
            <person name="Weinstock G."/>
            <person name="Sodergren E."/>
            <person name="Lobos E.A."/>
            <person name="Fulton L."/>
            <person name="Fulton R."/>
            <person name="Courtney L."/>
            <person name="Fronick C."/>
            <person name="O'Laughlin M."/>
            <person name="Godfrey J."/>
            <person name="Wilson R.M."/>
            <person name="Miner T."/>
            <person name="Farmer C."/>
            <person name="Delehaunty K."/>
            <person name="Cordes M."/>
            <person name="Minx P."/>
            <person name="Tomlinson C."/>
            <person name="Chen J."/>
            <person name="Wollam A."/>
            <person name="Pepin K.H."/>
            <person name="Bhonagiri V."/>
            <person name="Zhang X."/>
            <person name="Suruliraj S."/>
            <person name="Warren W."/>
            <person name="Mitreva M."/>
            <person name="Mardis E.R."/>
            <person name="Wilson R.K."/>
        </authorList>
    </citation>
    <scope>NUCLEOTIDE SEQUENCE [LARGE SCALE GENOMIC DNA]</scope>
    <source>
        <strain evidence="1 2">KON</strain>
    </source>
</reference>
<organism evidence="1 2">
    <name type="scientific">Veillonella atypica KON</name>
    <dbReference type="NCBI Taxonomy" id="1128111"/>
    <lineage>
        <taxon>Bacteria</taxon>
        <taxon>Bacillati</taxon>
        <taxon>Bacillota</taxon>
        <taxon>Negativicutes</taxon>
        <taxon>Veillonellales</taxon>
        <taxon>Veillonellaceae</taxon>
        <taxon>Veillonella</taxon>
    </lineage>
</organism>
<keyword evidence="2" id="KW-1185">Reference proteome</keyword>
<dbReference type="EMBL" id="AMEX01000047">
    <property type="protein sequence ID" value="EKY17907.1"/>
    <property type="molecule type" value="Genomic_DNA"/>
</dbReference>
<dbReference type="Proteomes" id="UP000010412">
    <property type="component" value="Unassembled WGS sequence"/>
</dbReference>